<dbReference type="RefSeq" id="WP_006941877.1">
    <property type="nucleotide sequence ID" value="NZ_GL538208.1"/>
</dbReference>
<dbReference type="Pfam" id="PF12672">
    <property type="entry name" value="DUF3793"/>
    <property type="match status" value="1"/>
</dbReference>
<dbReference type="STRING" id="706434.HMPREF9429_00853"/>
<comment type="caution">
    <text evidence="1">The sequence shown here is derived from an EMBL/GenBank/DDBJ whole genome shotgun (WGS) entry which is preliminary data.</text>
</comment>
<protein>
    <recommendedName>
        <fullName evidence="3">DUF3793 domain-containing protein</fullName>
    </recommendedName>
</protein>
<dbReference type="OrthoDB" id="5393676at2"/>
<sequence length="185" mass="21540">MNIDTLLIHHCAPTLAGLKPGALLCFHRQGTVDEFKNTVDKYNHKFNKKGLYFRILFTCPTRTLLYVYRPKMICEYVRRKCNLCFLRQFGYSDSMTLTDMLNKLKERFSETGCFPHESGIFLGYPVEDVYGFIRNSGNHAKLCGEWKVYGDAQKAAEIFETYTRCRQDYINRFSVGIKLEELIVA</sequence>
<dbReference type="eggNOG" id="ENOG5032SGE">
    <property type="taxonomic scope" value="Bacteria"/>
</dbReference>
<dbReference type="InterPro" id="IPR024523">
    <property type="entry name" value="DUF3793"/>
</dbReference>
<gene>
    <name evidence="1" type="ORF">HMPREF9429_00853</name>
</gene>
<dbReference type="HOGENOM" id="CLU_080981_1_0_9"/>
<dbReference type="EMBL" id="AECS01000036">
    <property type="protein sequence ID" value="EFQ04250.1"/>
    <property type="molecule type" value="Genomic_DNA"/>
</dbReference>
<keyword evidence="2" id="KW-1185">Reference proteome</keyword>
<dbReference type="Proteomes" id="UP000003195">
    <property type="component" value="Unassembled WGS sequence"/>
</dbReference>
<proteinExistence type="predicted"/>
<name>E2ZBM2_9FIRM</name>
<evidence type="ECO:0000313" key="1">
    <source>
        <dbReference type="EMBL" id="EFQ04250.1"/>
    </source>
</evidence>
<dbReference type="AlphaFoldDB" id="E2ZBM2"/>
<reference evidence="1 2" key="1">
    <citation type="submission" date="2010-08" db="EMBL/GenBank/DDBJ databases">
        <authorList>
            <person name="Weinstock G."/>
            <person name="Sodergren E."/>
            <person name="Clifton S."/>
            <person name="Fulton L."/>
            <person name="Fulton B."/>
            <person name="Courtney L."/>
            <person name="Fronick C."/>
            <person name="Harrison M."/>
            <person name="Strong C."/>
            <person name="Farmer C."/>
            <person name="Delahaunty K."/>
            <person name="Markovic C."/>
            <person name="Hall O."/>
            <person name="Minx P."/>
            <person name="Tomlinson C."/>
            <person name="Mitreva M."/>
            <person name="Hou S."/>
            <person name="Chen J."/>
            <person name="Wollam A."/>
            <person name="Pepin K.H."/>
            <person name="Johnson M."/>
            <person name="Bhonagiri V."/>
            <person name="Zhang X."/>
            <person name="Suruliraj S."/>
            <person name="Warren W."/>
            <person name="Chinwalla A."/>
            <person name="Mardis E.R."/>
            <person name="Wilson R.K."/>
        </authorList>
    </citation>
    <scope>NUCLEOTIDE SEQUENCE [LARGE SCALE GENOMIC DNA]</scope>
    <source>
        <strain evidence="1 2">F0359</strain>
    </source>
</reference>
<accession>E2ZBM2</accession>
<evidence type="ECO:0000313" key="2">
    <source>
        <dbReference type="Proteomes" id="UP000003195"/>
    </source>
</evidence>
<evidence type="ECO:0008006" key="3">
    <source>
        <dbReference type="Google" id="ProtNLM"/>
    </source>
</evidence>
<organism evidence="1 2">
    <name type="scientific">Megasphaera micronuciformis F0359</name>
    <dbReference type="NCBI Taxonomy" id="706434"/>
    <lineage>
        <taxon>Bacteria</taxon>
        <taxon>Bacillati</taxon>
        <taxon>Bacillota</taxon>
        <taxon>Negativicutes</taxon>
        <taxon>Veillonellales</taxon>
        <taxon>Veillonellaceae</taxon>
        <taxon>Megasphaera</taxon>
    </lineage>
</organism>